<dbReference type="AlphaFoldDB" id="A0A1F4ZD45"/>
<proteinExistence type="predicted"/>
<reference evidence="2 3" key="1">
    <citation type="journal article" date="2016" name="Nat. Commun.">
        <title>Thousands of microbial genomes shed light on interconnected biogeochemical processes in an aquifer system.</title>
        <authorList>
            <person name="Anantharaman K."/>
            <person name="Brown C.T."/>
            <person name="Hug L.A."/>
            <person name="Sharon I."/>
            <person name="Castelle C.J."/>
            <person name="Probst A.J."/>
            <person name="Thomas B.C."/>
            <person name="Singh A."/>
            <person name="Wilkins M.J."/>
            <person name="Karaoz U."/>
            <person name="Brodie E.L."/>
            <person name="Williams K.H."/>
            <person name="Hubbard S.S."/>
            <person name="Banfield J.F."/>
        </authorList>
    </citation>
    <scope>NUCLEOTIDE SEQUENCE [LARGE SCALE GENOMIC DNA]</scope>
</reference>
<evidence type="ECO:0000313" key="3">
    <source>
        <dbReference type="Proteomes" id="UP000177080"/>
    </source>
</evidence>
<evidence type="ECO:0000313" key="2">
    <source>
        <dbReference type="EMBL" id="OGD04211.1"/>
    </source>
</evidence>
<protein>
    <submittedName>
        <fullName evidence="2">Uncharacterized protein</fullName>
    </submittedName>
</protein>
<comment type="caution">
    <text evidence="2">The sequence shown here is derived from an EMBL/GenBank/DDBJ whole genome shotgun (WGS) entry which is preliminary data.</text>
</comment>
<sequence>MTLPELPQLPRKYYPLAIGIFILLGAIGAAYYFYQQYRSTQDELKRLRSISVNTTAIDQQKILSDISKIIDLPTDEEPTIASVNDKSKLANQPFFARAENQDVILVYSNAKKAILYRPSLNKIIEVSLINVEASPSAKPTTPTP</sequence>
<gene>
    <name evidence="2" type="ORF">A2989_01905</name>
</gene>
<organism evidence="2 3">
    <name type="scientific">Candidatus Amesbacteria bacterium RIFCSPLOWO2_01_FULL_48_25</name>
    <dbReference type="NCBI Taxonomy" id="1797259"/>
    <lineage>
        <taxon>Bacteria</taxon>
        <taxon>Candidatus Amesiibacteriota</taxon>
    </lineage>
</organism>
<keyword evidence="1" id="KW-1133">Transmembrane helix</keyword>
<name>A0A1F4ZD45_9BACT</name>
<evidence type="ECO:0000256" key="1">
    <source>
        <dbReference type="SAM" id="Phobius"/>
    </source>
</evidence>
<dbReference type="EMBL" id="MEXN01000002">
    <property type="protein sequence ID" value="OGD04211.1"/>
    <property type="molecule type" value="Genomic_DNA"/>
</dbReference>
<dbReference type="Proteomes" id="UP000177080">
    <property type="component" value="Unassembled WGS sequence"/>
</dbReference>
<keyword evidence="1" id="KW-0472">Membrane</keyword>
<keyword evidence="1" id="KW-0812">Transmembrane</keyword>
<accession>A0A1F4ZD45</accession>
<dbReference type="STRING" id="1797259.A2989_01905"/>
<feature type="transmembrane region" description="Helical" evidence="1">
    <location>
        <begin position="13"/>
        <end position="34"/>
    </location>
</feature>